<sequence>MFRDYLTLDNISRTQLVAMCNFMSLRPYGADPFLRYQLRTRIRDLQEDDRRILWEGVESLSRKELQDACTERGMQGLGLKKSELTNQLQQWLDLSCQRHVPISMLILSRSFYHLSSPNQSAEKAIADSISLLDEQLVKEVAVEVATPAENATAEMLSLKLEVLSKQNLLIHDEKEKSKEKSKTVSAAAAEQAREINEEEAAEVAQDETPDSDDTETAETESDRVDVSVEEIEALADFASKSALEKEKVDVEGIKAAIKEIEIEKEIEEETDSQIASAPEETADMVQMEAEASDVSPDSVVAQVQVQMEAEASDVSPDSVVAQVQASADRVDQSVESGDESTPAPSESATEDCPKPPTPEPSKDPVASLLEKKLGTMLAKLEVDLEKVDHEIGEKLHMIDLDNDGLLSAWELQKVFETVMHETPDVAAKKVKTLIADLDYDMDGLVSVEDLRNFVKMMKKTNKKEQVEESGTEPVEESGDGHPFHNLATRADRSHSKSIF</sequence>
<keyword evidence="8" id="KW-1133">Transmembrane helix</keyword>
<dbReference type="AlphaFoldDB" id="A0A7S2HMY0"/>
<evidence type="ECO:0000256" key="3">
    <source>
        <dbReference type="ARBA" id="ARBA00020557"/>
    </source>
</evidence>
<dbReference type="GO" id="GO:0030003">
    <property type="term" value="P:intracellular monoatomic cation homeostasis"/>
    <property type="evidence" value="ECO:0007669"/>
    <property type="project" value="TreeGrafter"/>
</dbReference>
<comment type="subcellular location">
    <subcellularLocation>
        <location evidence="1">Mitochondrion inner membrane</location>
        <topology evidence="1">Single-pass membrane protein</topology>
    </subcellularLocation>
</comment>
<keyword evidence="5" id="KW-0812">Transmembrane</keyword>
<dbReference type="GO" id="GO:0005509">
    <property type="term" value="F:calcium ion binding"/>
    <property type="evidence" value="ECO:0007669"/>
    <property type="project" value="InterPro"/>
</dbReference>
<organism evidence="16">
    <name type="scientific">Octactis speculum</name>
    <dbReference type="NCBI Taxonomy" id="3111310"/>
    <lineage>
        <taxon>Eukaryota</taxon>
        <taxon>Sar</taxon>
        <taxon>Stramenopiles</taxon>
        <taxon>Ochrophyta</taxon>
        <taxon>Dictyochophyceae</taxon>
        <taxon>Dictyochales</taxon>
        <taxon>Dictyochaceae</taxon>
        <taxon>Octactis</taxon>
    </lineage>
</organism>
<evidence type="ECO:0000256" key="2">
    <source>
        <dbReference type="ARBA" id="ARBA00009584"/>
    </source>
</evidence>
<dbReference type="SMART" id="SM00054">
    <property type="entry name" value="EFh"/>
    <property type="match status" value="2"/>
</dbReference>
<dbReference type="Pfam" id="PF13202">
    <property type="entry name" value="EF-hand_5"/>
    <property type="match status" value="2"/>
</dbReference>
<keyword evidence="4" id="KW-0050">Antiport</keyword>
<dbReference type="SUPFAM" id="SSF47473">
    <property type="entry name" value="EF-hand"/>
    <property type="match status" value="1"/>
</dbReference>
<dbReference type="Pfam" id="PF07766">
    <property type="entry name" value="LETM1_RBD"/>
    <property type="match status" value="1"/>
</dbReference>
<keyword evidence="6" id="KW-0999">Mitochondrion inner membrane</keyword>
<dbReference type="InterPro" id="IPR011992">
    <property type="entry name" value="EF-hand-dom_pair"/>
</dbReference>
<evidence type="ECO:0000256" key="4">
    <source>
        <dbReference type="ARBA" id="ARBA00022449"/>
    </source>
</evidence>
<feature type="domain" description="EF-hand" evidence="14">
    <location>
        <begin position="386"/>
        <end position="421"/>
    </location>
</feature>
<dbReference type="PROSITE" id="PS00018">
    <property type="entry name" value="EF_HAND_1"/>
    <property type="match status" value="2"/>
</dbReference>
<evidence type="ECO:0000256" key="11">
    <source>
        <dbReference type="ARBA" id="ARBA00031360"/>
    </source>
</evidence>
<evidence type="ECO:0000259" key="15">
    <source>
        <dbReference type="PROSITE" id="PS51758"/>
    </source>
</evidence>
<keyword evidence="10" id="KW-0472">Membrane</keyword>
<keyword evidence="4" id="KW-0813">Transport</keyword>
<dbReference type="PANTHER" id="PTHR14009">
    <property type="entry name" value="LEUCINE ZIPPER-EF-HAND CONTAINING TRANSMEMBRANE PROTEIN"/>
    <property type="match status" value="1"/>
</dbReference>
<evidence type="ECO:0000256" key="1">
    <source>
        <dbReference type="ARBA" id="ARBA00004434"/>
    </source>
</evidence>
<comment type="similarity">
    <text evidence="2">Belongs to the LETM1 family.</text>
</comment>
<keyword evidence="9 12" id="KW-0496">Mitochondrion</keyword>
<feature type="compositionally biased region" description="Basic and acidic residues" evidence="13">
    <location>
        <begin position="489"/>
        <end position="499"/>
    </location>
</feature>
<evidence type="ECO:0000256" key="12">
    <source>
        <dbReference type="PROSITE-ProRule" id="PRU01094"/>
    </source>
</evidence>
<evidence type="ECO:0000256" key="10">
    <source>
        <dbReference type="ARBA" id="ARBA00023136"/>
    </source>
</evidence>
<accession>A0A7S2HMY0</accession>
<evidence type="ECO:0000256" key="13">
    <source>
        <dbReference type="SAM" id="MobiDB-lite"/>
    </source>
</evidence>
<evidence type="ECO:0000256" key="8">
    <source>
        <dbReference type="ARBA" id="ARBA00022989"/>
    </source>
</evidence>
<dbReference type="InterPro" id="IPR033122">
    <property type="entry name" value="LETM1-like_RBD"/>
</dbReference>
<protein>
    <recommendedName>
        <fullName evidence="3">Mitochondrial proton/calcium exchanger protein</fullName>
    </recommendedName>
    <alternativeName>
        <fullName evidence="11">Leucine zipper-EF-hand-containing transmembrane protein 1</fullName>
    </alternativeName>
</protein>
<gene>
    <name evidence="16" type="ORF">DSPE1174_LOCUS32593</name>
</gene>
<feature type="region of interest" description="Disordered" evidence="13">
    <location>
        <begin position="264"/>
        <end position="364"/>
    </location>
</feature>
<keyword evidence="7" id="KW-0106">Calcium</keyword>
<feature type="domain" description="EF-hand" evidence="14">
    <location>
        <begin position="425"/>
        <end position="460"/>
    </location>
</feature>
<dbReference type="GO" id="GO:0005743">
    <property type="term" value="C:mitochondrial inner membrane"/>
    <property type="evidence" value="ECO:0007669"/>
    <property type="project" value="UniProtKB-SubCell"/>
</dbReference>
<evidence type="ECO:0000256" key="5">
    <source>
        <dbReference type="ARBA" id="ARBA00022692"/>
    </source>
</evidence>
<dbReference type="PROSITE" id="PS51758">
    <property type="entry name" value="LETM1_RBD"/>
    <property type="match status" value="1"/>
</dbReference>
<evidence type="ECO:0000313" key="16">
    <source>
        <dbReference type="EMBL" id="CAD9494647.1"/>
    </source>
</evidence>
<feature type="compositionally biased region" description="Acidic residues" evidence="13">
    <location>
        <begin position="196"/>
        <end position="219"/>
    </location>
</feature>
<reference evidence="16" key="1">
    <citation type="submission" date="2021-01" db="EMBL/GenBank/DDBJ databases">
        <authorList>
            <person name="Corre E."/>
            <person name="Pelletier E."/>
            <person name="Niang G."/>
            <person name="Scheremetjew M."/>
            <person name="Finn R."/>
            <person name="Kale V."/>
            <person name="Holt S."/>
            <person name="Cochrane G."/>
            <person name="Meng A."/>
            <person name="Brown T."/>
            <person name="Cohen L."/>
        </authorList>
    </citation>
    <scope>NUCLEOTIDE SEQUENCE</scope>
    <source>
        <strain evidence="16">CCMP1381</strain>
    </source>
</reference>
<dbReference type="PROSITE" id="PS50222">
    <property type="entry name" value="EF_HAND_2"/>
    <property type="match status" value="2"/>
</dbReference>
<dbReference type="EMBL" id="HBGS01062572">
    <property type="protein sequence ID" value="CAD9494647.1"/>
    <property type="molecule type" value="Transcribed_RNA"/>
</dbReference>
<dbReference type="InterPro" id="IPR002048">
    <property type="entry name" value="EF_hand_dom"/>
</dbReference>
<dbReference type="InterPro" id="IPR018247">
    <property type="entry name" value="EF_Hand_1_Ca_BS"/>
</dbReference>
<feature type="region of interest" description="Disordered" evidence="13">
    <location>
        <begin position="174"/>
        <end position="224"/>
    </location>
</feature>
<proteinExistence type="inferred from homology"/>
<evidence type="ECO:0000256" key="7">
    <source>
        <dbReference type="ARBA" id="ARBA00022837"/>
    </source>
</evidence>
<dbReference type="GO" id="GO:0015297">
    <property type="term" value="F:antiporter activity"/>
    <property type="evidence" value="ECO:0007669"/>
    <property type="project" value="UniProtKB-KW"/>
</dbReference>
<feature type="compositionally biased region" description="Acidic residues" evidence="13">
    <location>
        <begin position="467"/>
        <end position="477"/>
    </location>
</feature>
<evidence type="ECO:0000256" key="9">
    <source>
        <dbReference type="ARBA" id="ARBA00023128"/>
    </source>
</evidence>
<name>A0A7S2HMY0_9STRA</name>
<dbReference type="InterPro" id="IPR044202">
    <property type="entry name" value="LETM1/MDM38-like"/>
</dbReference>
<dbReference type="PANTHER" id="PTHR14009:SF1">
    <property type="entry name" value="MITOCHONDRIAL PROTON_CALCIUM EXCHANGER PROTEIN"/>
    <property type="match status" value="1"/>
</dbReference>
<feature type="region of interest" description="Disordered" evidence="13">
    <location>
        <begin position="461"/>
        <end position="499"/>
    </location>
</feature>
<feature type="domain" description="Letm1 RBD" evidence="15">
    <location>
        <begin position="1"/>
        <end position="236"/>
    </location>
</feature>
<evidence type="ECO:0000259" key="14">
    <source>
        <dbReference type="PROSITE" id="PS50222"/>
    </source>
</evidence>
<evidence type="ECO:0000256" key="6">
    <source>
        <dbReference type="ARBA" id="ARBA00022792"/>
    </source>
</evidence>
<feature type="compositionally biased region" description="Low complexity" evidence="13">
    <location>
        <begin position="299"/>
        <end position="309"/>
    </location>
</feature>
<dbReference type="Gene3D" id="1.10.238.10">
    <property type="entry name" value="EF-hand"/>
    <property type="match status" value="1"/>
</dbReference>
<dbReference type="GO" id="GO:0043022">
    <property type="term" value="F:ribosome binding"/>
    <property type="evidence" value="ECO:0007669"/>
    <property type="project" value="InterPro"/>
</dbReference>